<protein>
    <submittedName>
        <fullName evidence="3">Cell division septum initiation protein DivIVA</fullName>
    </submittedName>
</protein>
<evidence type="ECO:0000313" key="3">
    <source>
        <dbReference type="EMBL" id="MBA8825269.1"/>
    </source>
</evidence>
<dbReference type="RefSeq" id="WP_182544476.1">
    <property type="nucleotide sequence ID" value="NZ_JACGWZ010000003.1"/>
</dbReference>
<comment type="caution">
    <text evidence="3">The sequence shown here is derived from an EMBL/GenBank/DDBJ whole genome shotgun (WGS) entry which is preliminary data.</text>
</comment>
<sequence>MNDESVVPLRPGFDNEFRGFNRNQVIEHIELLEDQITMLTTDRDEAVRINEDQRRITDETRHQLEETVAELKRLEDSETGLPQATRRMQNMLMMADEEANTIREHARRDAETIRGTASTDAEHMRREAEATATALREECAGLVADLENKRERIDSDHASQTAEIEAKREEMHRSIQAEYNDVMSQAQSDATEMLRQTRQRCEELETESQRYHARIVDDLDGRAAKLESFRQLILETLDSMSGFASMYRSSVTQQSAVAAPQEWPALTEHPNAAADELRRHGQDGAVAIAHGENGPAGHAGPVGPVGPVGHEDNERRRISPITDEDVLGEEVPLASESKQPASAVGHPVHSSTQGS</sequence>
<evidence type="ECO:0000313" key="4">
    <source>
        <dbReference type="Proteomes" id="UP000569329"/>
    </source>
</evidence>
<dbReference type="GO" id="GO:0051301">
    <property type="term" value="P:cell division"/>
    <property type="evidence" value="ECO:0007669"/>
    <property type="project" value="UniProtKB-KW"/>
</dbReference>
<feature type="coiled-coil region" evidence="1">
    <location>
        <begin position="118"/>
        <end position="163"/>
    </location>
</feature>
<evidence type="ECO:0000256" key="1">
    <source>
        <dbReference type="SAM" id="Coils"/>
    </source>
</evidence>
<accession>A0A839DWZ6</accession>
<dbReference type="AlphaFoldDB" id="A0A839DWZ6"/>
<keyword evidence="4" id="KW-1185">Reference proteome</keyword>
<feature type="region of interest" description="Disordered" evidence="2">
    <location>
        <begin position="288"/>
        <end position="355"/>
    </location>
</feature>
<organism evidence="3 4">
    <name type="scientific">Halosaccharopolyspora lacisalsi</name>
    <dbReference type="NCBI Taxonomy" id="1000566"/>
    <lineage>
        <taxon>Bacteria</taxon>
        <taxon>Bacillati</taxon>
        <taxon>Actinomycetota</taxon>
        <taxon>Actinomycetes</taxon>
        <taxon>Pseudonocardiales</taxon>
        <taxon>Pseudonocardiaceae</taxon>
        <taxon>Halosaccharopolyspora</taxon>
    </lineage>
</organism>
<name>A0A839DWZ6_9PSEU</name>
<reference evidence="3 4" key="1">
    <citation type="submission" date="2020-07" db="EMBL/GenBank/DDBJ databases">
        <title>Sequencing the genomes of 1000 actinobacteria strains.</title>
        <authorList>
            <person name="Klenk H.-P."/>
        </authorList>
    </citation>
    <scope>NUCLEOTIDE SEQUENCE [LARGE SCALE GENOMIC DNA]</scope>
    <source>
        <strain evidence="3 4">DSM 45975</strain>
    </source>
</reference>
<keyword evidence="3" id="KW-0131">Cell cycle</keyword>
<feature type="coiled-coil region" evidence="1">
    <location>
        <begin position="187"/>
        <end position="214"/>
    </location>
</feature>
<dbReference type="Proteomes" id="UP000569329">
    <property type="component" value="Unassembled WGS sequence"/>
</dbReference>
<evidence type="ECO:0000256" key="2">
    <source>
        <dbReference type="SAM" id="MobiDB-lite"/>
    </source>
</evidence>
<dbReference type="EMBL" id="JACGWZ010000003">
    <property type="protein sequence ID" value="MBA8825269.1"/>
    <property type="molecule type" value="Genomic_DNA"/>
</dbReference>
<gene>
    <name evidence="3" type="ORF">FHX42_002620</name>
</gene>
<keyword evidence="1" id="KW-0175">Coiled coil</keyword>
<feature type="compositionally biased region" description="Low complexity" evidence="2">
    <location>
        <begin position="295"/>
        <end position="308"/>
    </location>
</feature>
<proteinExistence type="predicted"/>
<keyword evidence="3" id="KW-0132">Cell division</keyword>